<dbReference type="Proteomes" id="UP000800039">
    <property type="component" value="Unassembled WGS sequence"/>
</dbReference>
<dbReference type="GeneID" id="63848004"/>
<gene>
    <name evidence="2" type="ORF">K460DRAFT_329668</name>
</gene>
<dbReference type="EMBL" id="ML976615">
    <property type="protein sequence ID" value="KAF1846891.1"/>
    <property type="molecule type" value="Genomic_DNA"/>
</dbReference>
<keyword evidence="3" id="KW-1185">Reference proteome</keyword>
<feature type="region of interest" description="Disordered" evidence="1">
    <location>
        <begin position="1"/>
        <end position="21"/>
    </location>
</feature>
<evidence type="ECO:0000256" key="1">
    <source>
        <dbReference type="SAM" id="MobiDB-lite"/>
    </source>
</evidence>
<protein>
    <submittedName>
        <fullName evidence="2">Uncharacterized protein</fullName>
    </submittedName>
</protein>
<dbReference type="OrthoDB" id="3790439at2759"/>
<sequence length="222" mass="24427">MRGGGNCCTKESEPAVEIRPPVAPRSASRVIPLDVIIQKANMSEDTLSQGLEKIHAALENQGAMGMGNRSTADFDILVEDGEARKARRTLLRHEEFGKTSLNSLYVKIGNKFYNVDIVTPSRTHLSSFPTSVYTQHTTFAVIAPLDSMIETKIGAYRDLERKSSKRSTDESDIAFLLELAASKGMTFGFDGVPGLDKDFSASFRRTRRESEKSLDSLGCSLE</sequence>
<evidence type="ECO:0000313" key="2">
    <source>
        <dbReference type="EMBL" id="KAF1846891.1"/>
    </source>
</evidence>
<evidence type="ECO:0000313" key="3">
    <source>
        <dbReference type="Proteomes" id="UP000800039"/>
    </source>
</evidence>
<comment type="caution">
    <text evidence="2">The sequence shown here is derived from an EMBL/GenBank/DDBJ whole genome shotgun (WGS) entry which is preliminary data.</text>
</comment>
<accession>A0A9P4L981</accession>
<dbReference type="RefSeq" id="XP_040789454.1">
    <property type="nucleotide sequence ID" value="XM_040930752.1"/>
</dbReference>
<dbReference type="AlphaFoldDB" id="A0A9P4L981"/>
<name>A0A9P4L981_9PLEO</name>
<reference evidence="2" key="1">
    <citation type="submission" date="2020-01" db="EMBL/GenBank/DDBJ databases">
        <authorList>
            <consortium name="DOE Joint Genome Institute"/>
            <person name="Haridas S."/>
            <person name="Albert R."/>
            <person name="Binder M."/>
            <person name="Bloem J."/>
            <person name="Labutti K."/>
            <person name="Salamov A."/>
            <person name="Andreopoulos B."/>
            <person name="Baker S.E."/>
            <person name="Barry K."/>
            <person name="Bills G."/>
            <person name="Bluhm B.H."/>
            <person name="Cannon C."/>
            <person name="Castanera R."/>
            <person name="Culley D.E."/>
            <person name="Daum C."/>
            <person name="Ezra D."/>
            <person name="Gonzalez J.B."/>
            <person name="Henrissat B."/>
            <person name="Kuo A."/>
            <person name="Liang C."/>
            <person name="Lipzen A."/>
            <person name="Lutzoni F."/>
            <person name="Magnuson J."/>
            <person name="Mondo S."/>
            <person name="Nolan M."/>
            <person name="Ohm R."/>
            <person name="Pangilinan J."/>
            <person name="Park H.-J."/>
            <person name="Ramirez L."/>
            <person name="Alfaro M."/>
            <person name="Sun H."/>
            <person name="Tritt A."/>
            <person name="Yoshinaga Y."/>
            <person name="Zwiers L.-H."/>
            <person name="Turgeon B.G."/>
            <person name="Goodwin S.B."/>
            <person name="Spatafora J.W."/>
            <person name="Crous P.W."/>
            <person name="Grigoriev I.V."/>
        </authorList>
    </citation>
    <scope>NUCLEOTIDE SEQUENCE</scope>
    <source>
        <strain evidence="2">CBS 394.84</strain>
    </source>
</reference>
<proteinExistence type="predicted"/>
<organism evidence="2 3">
    <name type="scientific">Cucurbitaria berberidis CBS 394.84</name>
    <dbReference type="NCBI Taxonomy" id="1168544"/>
    <lineage>
        <taxon>Eukaryota</taxon>
        <taxon>Fungi</taxon>
        <taxon>Dikarya</taxon>
        <taxon>Ascomycota</taxon>
        <taxon>Pezizomycotina</taxon>
        <taxon>Dothideomycetes</taxon>
        <taxon>Pleosporomycetidae</taxon>
        <taxon>Pleosporales</taxon>
        <taxon>Pleosporineae</taxon>
        <taxon>Cucurbitariaceae</taxon>
        <taxon>Cucurbitaria</taxon>
    </lineage>
</organism>